<comment type="caution">
    <text evidence="1">The sequence shown here is derived from an EMBL/GenBank/DDBJ whole genome shotgun (WGS) entry which is preliminary data.</text>
</comment>
<sequence length="90" mass="10679">MQKQAVFFKIFLYNVFDYPPSFCVERFREFQGQFVLFEPACWRVYKLTAEIRNKRNNSKMSGSPFFCYFSLAKQRKVGNASGLFLGKNHK</sequence>
<dbReference type="Proteomes" id="UP000190867">
    <property type="component" value="Unassembled WGS sequence"/>
</dbReference>
<protein>
    <submittedName>
        <fullName evidence="1">Uncharacterized protein</fullName>
    </submittedName>
</protein>
<name>A0A1T0AUY1_9PAST</name>
<gene>
    <name evidence="1" type="ORF">B0187_00155</name>
</gene>
<evidence type="ECO:0000313" key="1">
    <source>
        <dbReference type="EMBL" id="OOS00750.1"/>
    </source>
</evidence>
<dbReference type="EMBL" id="MUYA01000001">
    <property type="protein sequence ID" value="OOS00750.1"/>
    <property type="molecule type" value="Genomic_DNA"/>
</dbReference>
<dbReference type="AlphaFoldDB" id="A0A1T0AUY1"/>
<organism evidence="1 2">
    <name type="scientific">Haemophilus paracuniculus</name>
    <dbReference type="NCBI Taxonomy" id="734"/>
    <lineage>
        <taxon>Bacteria</taxon>
        <taxon>Pseudomonadati</taxon>
        <taxon>Pseudomonadota</taxon>
        <taxon>Gammaproteobacteria</taxon>
        <taxon>Pasteurellales</taxon>
        <taxon>Pasteurellaceae</taxon>
        <taxon>Haemophilus</taxon>
    </lineage>
</organism>
<accession>A0A1T0AUY1</accession>
<proteinExistence type="predicted"/>
<keyword evidence="2" id="KW-1185">Reference proteome</keyword>
<evidence type="ECO:0000313" key="2">
    <source>
        <dbReference type="Proteomes" id="UP000190867"/>
    </source>
</evidence>
<dbReference type="STRING" id="734.B0187_00155"/>
<reference evidence="1 2" key="1">
    <citation type="submission" date="2017-02" db="EMBL/GenBank/DDBJ databases">
        <title>Draft genome sequence of Haemophilus paracuniculus CCUG 43573 type strain.</title>
        <authorList>
            <person name="Engstrom-Jakobsson H."/>
            <person name="Salva-Serra F."/>
            <person name="Thorell K."/>
            <person name="Gonzales-Siles L."/>
            <person name="Karlsson R."/>
            <person name="Boulund F."/>
            <person name="Engstrand L."/>
            <person name="Kristiansson E."/>
            <person name="Moore E."/>
        </authorList>
    </citation>
    <scope>NUCLEOTIDE SEQUENCE [LARGE SCALE GENOMIC DNA]</scope>
    <source>
        <strain evidence="1 2">CCUG 43573</strain>
    </source>
</reference>